<dbReference type="Proteomes" id="UP001224661">
    <property type="component" value="Unassembled WGS sequence"/>
</dbReference>
<feature type="region of interest" description="Disordered" evidence="1">
    <location>
        <begin position="178"/>
        <end position="200"/>
    </location>
</feature>
<reference evidence="2 3" key="1">
    <citation type="submission" date="2023-05" db="EMBL/GenBank/DDBJ databases">
        <title>Draft genome sequence of Streptomyces sp. B-S-A8 isolated from a cave soil in Thailand.</title>
        <authorList>
            <person name="Chamroensaksri N."/>
            <person name="Muangham S."/>
        </authorList>
    </citation>
    <scope>NUCLEOTIDE SEQUENCE [LARGE SCALE GENOMIC DNA]</scope>
    <source>
        <strain evidence="2 3">B-S-A8</strain>
    </source>
</reference>
<dbReference type="RefSeq" id="WP_282512069.1">
    <property type="nucleotide sequence ID" value="NZ_JASCIR010000005.1"/>
</dbReference>
<organism evidence="2 3">
    <name type="scientific">Streptomyces solicavernae</name>
    <dbReference type="NCBI Taxonomy" id="3043614"/>
    <lineage>
        <taxon>Bacteria</taxon>
        <taxon>Bacillati</taxon>
        <taxon>Actinomycetota</taxon>
        <taxon>Actinomycetes</taxon>
        <taxon>Kitasatosporales</taxon>
        <taxon>Streptomycetaceae</taxon>
        <taxon>Streptomyces</taxon>
    </lineage>
</organism>
<evidence type="ECO:0008006" key="4">
    <source>
        <dbReference type="Google" id="ProtNLM"/>
    </source>
</evidence>
<proteinExistence type="predicted"/>
<protein>
    <recommendedName>
        <fullName evidence="4">Mce-associated membrane protein</fullName>
    </recommendedName>
</protein>
<dbReference type="EMBL" id="JASCIR010000005">
    <property type="protein sequence ID" value="MDI3386264.1"/>
    <property type="molecule type" value="Genomic_DNA"/>
</dbReference>
<name>A0ABT6RP99_9ACTN</name>
<accession>A0ABT6RP99</accession>
<keyword evidence="3" id="KW-1185">Reference proteome</keyword>
<comment type="caution">
    <text evidence="2">The sequence shown here is derived from an EMBL/GenBank/DDBJ whole genome shotgun (WGS) entry which is preliminary data.</text>
</comment>
<evidence type="ECO:0000313" key="3">
    <source>
        <dbReference type="Proteomes" id="UP001224661"/>
    </source>
</evidence>
<gene>
    <name evidence="2" type="ORF">QIS99_08550</name>
</gene>
<sequence>MSPESSGTRTAPGLRARLLWGAVLVCALALCAAGAWSYARARGDADLAYGRARDTALAQGRTAIAALSTLDASTERRARAGVERWQAVTTGPLRTRLGKEKPETGPVSRGVVTDAAVTALDDRAGTAKLIATVRVETKAEGTGSPSADRRRLEAVLARTADGTWKVKSLNAVPVTGVAGASGASGASEASEAPRASGVSG</sequence>
<evidence type="ECO:0000313" key="2">
    <source>
        <dbReference type="EMBL" id="MDI3386264.1"/>
    </source>
</evidence>
<evidence type="ECO:0000256" key="1">
    <source>
        <dbReference type="SAM" id="MobiDB-lite"/>
    </source>
</evidence>